<dbReference type="Gene3D" id="3.20.20.140">
    <property type="entry name" value="Metal-dependent hydrolases"/>
    <property type="match status" value="1"/>
</dbReference>
<name>A0A6J4TTV1_9SPHN</name>
<dbReference type="SUPFAM" id="SSF51338">
    <property type="entry name" value="Composite domain of metallo-dependent hydrolases"/>
    <property type="match status" value="1"/>
</dbReference>
<keyword evidence="3" id="KW-0378">Hydrolase</keyword>
<dbReference type="PANTHER" id="PTHR43135">
    <property type="entry name" value="ALPHA-D-RIBOSE 1-METHYLPHOSPHONATE 5-TRIPHOSPHATE DIPHOSPHATASE"/>
    <property type="match status" value="1"/>
</dbReference>
<dbReference type="CDD" id="cd01299">
    <property type="entry name" value="Met_dep_hydrolase_A"/>
    <property type="match status" value="1"/>
</dbReference>
<sequence>MTVRWLVLLVAALGSIGRAAEPTALLLKPDQVFDGSNPIPHPGWQVLVRGDRIQAVGPALSAPADTRVLELPGTTLIPGMIEGHGHLFLHPYNEAKWDAQVLNEALALRTARAVVNAKATLDAGFTTVRDLGTEGAGYADVGLRQAIDQSIVPGPHLLVATRAIVARGAYGPKGFEPGVEVPQGAEEASGVDEVVRAVRSQIAAGADVVKLYGDYRWRPGEDSRPTFSLSELKAAVDAAHDAGRPVAVHTSTPEGMRRAIAAGADTIEHGYGGTAEIFASMRQRGVTLCPTLAASDAVARYAGWNGAEPAPAAVAASRRAFDLARKARVAICAGGDTGVFRHGDNVRELELMVAAGMPPREAIVAVTSLNARAFRLTDRGTIRPGLRADLVAVAGDPTVDISAARRVRLVLKDGRIVHEKPHKN</sequence>
<dbReference type="PANTHER" id="PTHR43135:SF3">
    <property type="entry name" value="ALPHA-D-RIBOSE 1-METHYLPHOSPHONATE 5-TRIPHOSPHATE DIPHOSPHATASE"/>
    <property type="match status" value="1"/>
</dbReference>
<evidence type="ECO:0000313" key="3">
    <source>
        <dbReference type="EMBL" id="CAA9532308.1"/>
    </source>
</evidence>
<dbReference type="GO" id="GO:0016810">
    <property type="term" value="F:hydrolase activity, acting on carbon-nitrogen (but not peptide) bonds"/>
    <property type="evidence" value="ECO:0007669"/>
    <property type="project" value="InterPro"/>
</dbReference>
<dbReference type="Gene3D" id="2.30.40.10">
    <property type="entry name" value="Urease, subunit C, domain 1"/>
    <property type="match status" value="1"/>
</dbReference>
<feature type="chain" id="PRO_5027113123" evidence="1">
    <location>
        <begin position="20"/>
        <end position="424"/>
    </location>
</feature>
<dbReference type="InterPro" id="IPR006680">
    <property type="entry name" value="Amidohydro-rel"/>
</dbReference>
<dbReference type="InterPro" id="IPR051781">
    <property type="entry name" value="Metallo-dep_Hydrolase"/>
</dbReference>
<dbReference type="AlphaFoldDB" id="A0A6J4TTV1"/>
<gene>
    <name evidence="3" type="ORF">AVDCRST_MAG62-1998</name>
</gene>
<keyword evidence="1" id="KW-0732">Signal</keyword>
<evidence type="ECO:0000259" key="2">
    <source>
        <dbReference type="Pfam" id="PF01979"/>
    </source>
</evidence>
<dbReference type="InterPro" id="IPR057744">
    <property type="entry name" value="OTAase-like"/>
</dbReference>
<proteinExistence type="predicted"/>
<feature type="signal peptide" evidence="1">
    <location>
        <begin position="1"/>
        <end position="19"/>
    </location>
</feature>
<protein>
    <submittedName>
        <fullName evidence="3">Amidohydrolase</fullName>
    </submittedName>
</protein>
<feature type="domain" description="Amidohydrolase-related" evidence="2">
    <location>
        <begin position="75"/>
        <end position="417"/>
    </location>
</feature>
<reference evidence="3" key="1">
    <citation type="submission" date="2020-02" db="EMBL/GenBank/DDBJ databases">
        <authorList>
            <person name="Meier V. D."/>
        </authorList>
    </citation>
    <scope>NUCLEOTIDE SEQUENCE</scope>
    <source>
        <strain evidence="3">AVDCRST_MAG62</strain>
    </source>
</reference>
<dbReference type="InterPro" id="IPR032466">
    <property type="entry name" value="Metal_Hydrolase"/>
</dbReference>
<dbReference type="SUPFAM" id="SSF51556">
    <property type="entry name" value="Metallo-dependent hydrolases"/>
    <property type="match status" value="1"/>
</dbReference>
<evidence type="ECO:0000256" key="1">
    <source>
        <dbReference type="SAM" id="SignalP"/>
    </source>
</evidence>
<accession>A0A6J4TTV1</accession>
<dbReference type="Pfam" id="PF01979">
    <property type="entry name" value="Amidohydro_1"/>
    <property type="match status" value="1"/>
</dbReference>
<organism evidence="3">
    <name type="scientific">uncultured Sphingomonas sp</name>
    <dbReference type="NCBI Taxonomy" id="158754"/>
    <lineage>
        <taxon>Bacteria</taxon>
        <taxon>Pseudomonadati</taxon>
        <taxon>Pseudomonadota</taxon>
        <taxon>Alphaproteobacteria</taxon>
        <taxon>Sphingomonadales</taxon>
        <taxon>Sphingomonadaceae</taxon>
        <taxon>Sphingomonas</taxon>
        <taxon>environmental samples</taxon>
    </lineage>
</organism>
<dbReference type="InterPro" id="IPR011059">
    <property type="entry name" value="Metal-dep_hydrolase_composite"/>
</dbReference>
<dbReference type="EMBL" id="CADCWB010000248">
    <property type="protein sequence ID" value="CAA9532308.1"/>
    <property type="molecule type" value="Genomic_DNA"/>
</dbReference>